<dbReference type="GO" id="GO:0008757">
    <property type="term" value="F:S-adenosylmethionine-dependent methyltransferase activity"/>
    <property type="evidence" value="ECO:0007669"/>
    <property type="project" value="InterPro"/>
</dbReference>
<dbReference type="AlphaFoldDB" id="A0A4U8UE49"/>
<dbReference type="InterPro" id="IPR051052">
    <property type="entry name" value="Diverse_substrate_MTase"/>
</dbReference>
<dbReference type="Pfam" id="PF08241">
    <property type="entry name" value="Methyltransf_11"/>
    <property type="match status" value="1"/>
</dbReference>
<evidence type="ECO:0000256" key="1">
    <source>
        <dbReference type="ARBA" id="ARBA00008361"/>
    </source>
</evidence>
<evidence type="ECO:0000259" key="4">
    <source>
        <dbReference type="Pfam" id="PF08241"/>
    </source>
</evidence>
<keyword evidence="2 5" id="KW-0489">Methyltransferase</keyword>
<dbReference type="SUPFAM" id="SSF53335">
    <property type="entry name" value="S-adenosyl-L-methionine-dependent methyltransferases"/>
    <property type="match status" value="1"/>
</dbReference>
<evidence type="ECO:0000313" key="6">
    <source>
        <dbReference type="Proteomes" id="UP000029920"/>
    </source>
</evidence>
<dbReference type="RefSeq" id="WP_034554720.1">
    <property type="nucleotide sequence ID" value="NZ_JRPC02000016.1"/>
</dbReference>
<evidence type="ECO:0000256" key="2">
    <source>
        <dbReference type="ARBA" id="ARBA00022603"/>
    </source>
</evidence>
<dbReference type="Gene3D" id="3.40.50.150">
    <property type="entry name" value="Vaccinia Virus protein VP39"/>
    <property type="match status" value="1"/>
</dbReference>
<dbReference type="PANTHER" id="PTHR44942">
    <property type="entry name" value="METHYLTRANSF_11 DOMAIN-CONTAINING PROTEIN"/>
    <property type="match status" value="1"/>
</dbReference>
<dbReference type="EMBL" id="JRPC02000016">
    <property type="protein sequence ID" value="TLE15554.1"/>
    <property type="molecule type" value="Genomic_DNA"/>
</dbReference>
<evidence type="ECO:0000313" key="5">
    <source>
        <dbReference type="EMBL" id="TLE15554.1"/>
    </source>
</evidence>
<feature type="domain" description="Methyltransferase type 11" evidence="4">
    <location>
        <begin position="47"/>
        <end position="137"/>
    </location>
</feature>
<reference evidence="5 6" key="1">
    <citation type="journal article" date="2014" name="Genome Announc.">
        <title>Draft genome sequences of eight enterohepatic helicobacter species isolated from both laboratory and wild rodents.</title>
        <authorList>
            <person name="Sheh A."/>
            <person name="Shen Z."/>
            <person name="Fox J.G."/>
        </authorList>
    </citation>
    <scope>NUCLEOTIDE SEQUENCE [LARGE SCALE GENOMIC DNA]</scope>
    <source>
        <strain evidence="5 6">MIT-03-7007</strain>
    </source>
</reference>
<dbReference type="InterPro" id="IPR013216">
    <property type="entry name" value="Methyltransf_11"/>
</dbReference>
<dbReference type="InterPro" id="IPR029063">
    <property type="entry name" value="SAM-dependent_MTases_sf"/>
</dbReference>
<dbReference type="Proteomes" id="UP000029920">
    <property type="component" value="Unassembled WGS sequence"/>
</dbReference>
<gene>
    <name evidence="5" type="ORF">LS72_006970</name>
</gene>
<keyword evidence="3" id="KW-0808">Transferase</keyword>
<proteinExistence type="inferred from homology"/>
<dbReference type="CDD" id="cd02440">
    <property type="entry name" value="AdoMet_MTases"/>
    <property type="match status" value="1"/>
</dbReference>
<organism evidence="5 6">
    <name type="scientific">Helicobacter apodemus</name>
    <dbReference type="NCBI Taxonomy" id="135569"/>
    <lineage>
        <taxon>Bacteria</taxon>
        <taxon>Pseudomonadati</taxon>
        <taxon>Campylobacterota</taxon>
        <taxon>Epsilonproteobacteria</taxon>
        <taxon>Campylobacterales</taxon>
        <taxon>Helicobacteraceae</taxon>
        <taxon>Helicobacter</taxon>
    </lineage>
</organism>
<sequence>MEKIVEQVWDYTKHAKFYEFRPNYAPNTITMLVKLAGGGNTPLRVADIGAGTGNLSIMLLERGCEVVAVEPNDAMREIGIERTKGSKIEWVRATGIDSTLSSGDFDWVTFGSSFNVMDRLEALKEAYRLLKPQSYFSCMWNHRDLSDKIQEIAENVILEFVPNYTRGVRREEQRSFIAEHKELFDNIIYIEEDFYFHQSLENYINAWRSVKNPYWDLETKEGQELFGKITQKMSEKLPKELDIKYTTRCWSAKKV</sequence>
<protein>
    <submittedName>
        <fullName evidence="5">Methyltransferase domain-containing protein</fullName>
    </submittedName>
</protein>
<comment type="caution">
    <text evidence="5">The sequence shown here is derived from an EMBL/GenBank/DDBJ whole genome shotgun (WGS) entry which is preliminary data.</text>
</comment>
<keyword evidence="6" id="KW-1185">Reference proteome</keyword>
<accession>A0A4U8UE49</accession>
<evidence type="ECO:0000256" key="3">
    <source>
        <dbReference type="ARBA" id="ARBA00022679"/>
    </source>
</evidence>
<name>A0A4U8UE49_9HELI</name>
<dbReference type="GO" id="GO:0032259">
    <property type="term" value="P:methylation"/>
    <property type="evidence" value="ECO:0007669"/>
    <property type="project" value="UniProtKB-KW"/>
</dbReference>
<comment type="similarity">
    <text evidence="1">Belongs to the methyltransferase superfamily.</text>
</comment>
<dbReference type="PANTHER" id="PTHR44942:SF4">
    <property type="entry name" value="METHYLTRANSFERASE TYPE 11 DOMAIN-CONTAINING PROTEIN"/>
    <property type="match status" value="1"/>
</dbReference>